<evidence type="ECO:0000256" key="5">
    <source>
        <dbReference type="ARBA" id="ARBA00022741"/>
    </source>
</evidence>
<sequence length="612" mass="68262">MKSKKTKQLPTDGLIASLNRLRFLFNQRDKIIFLFLFLGMITGALLETFSIGIIPAFIGAAIQPEKIMQYAPAKAVLEFLGITDTRSLLLWGCLGLLVVFALKTVFLCVQYYFQIKFVQNRRFRLTHRLFTAYMTAPYQFHIQRNSSELFSNTINEVAQIMSTVLMPVLMLTMQTVIMTAILVMLFAVQPDMTLVAILLLGIAGGGFQWVVKNRLITYSRIAQEHRKRMIQSIQQGLGVIKELQILRREKNFIQALKCSMWKTIKAGRFQALTNRVTTPYMEFVAVFSLLSVTILLLLTGAKPQTVAPTLALFAVSFVKLKANISQIVNAVNQIRFGLVSIDPVYNDLKLLERSNEKVSLATTSALQPLHFSTDIRVENVNYRYPNCEEYALKNIDLCLPKGRCVALVGQTGSGKTTLVDIILGLLEPESGCITADNCNIQANLAAWQTNIGYIPQFIYLTDDSIRRNIALGIDDGRIDENQVGSALRAAQLESFVQTLPQGLDTIVGEGGVKLSGGQRQRIGIARALYHNPDILIMDEATSALDNATEKAVVGAINQLRGDKTIIMIAHRLSTIQNSDTLYFMKNGRIEMSGTYEELIKDHNGFRKMAQAG</sequence>
<feature type="transmembrane region" description="Helical" evidence="9">
    <location>
        <begin position="168"/>
        <end position="188"/>
    </location>
</feature>
<evidence type="ECO:0000256" key="3">
    <source>
        <dbReference type="ARBA" id="ARBA00022475"/>
    </source>
</evidence>
<dbReference type="PANTHER" id="PTHR24221:SF654">
    <property type="entry name" value="ATP-BINDING CASSETTE SUB-FAMILY B MEMBER 6"/>
    <property type="match status" value="1"/>
</dbReference>
<dbReference type="GO" id="GO:0005886">
    <property type="term" value="C:plasma membrane"/>
    <property type="evidence" value="ECO:0007669"/>
    <property type="project" value="UniProtKB-SubCell"/>
</dbReference>
<feature type="domain" description="ABC transmembrane type-1" evidence="11">
    <location>
        <begin position="76"/>
        <end position="334"/>
    </location>
</feature>
<keyword evidence="4 9" id="KW-0812">Transmembrane</keyword>
<dbReference type="GO" id="GO:0005524">
    <property type="term" value="F:ATP binding"/>
    <property type="evidence" value="ECO:0007669"/>
    <property type="project" value="UniProtKB-KW"/>
</dbReference>
<feature type="transmembrane region" description="Helical" evidence="9">
    <location>
        <begin position="280"/>
        <end position="301"/>
    </location>
</feature>
<evidence type="ECO:0000256" key="1">
    <source>
        <dbReference type="ARBA" id="ARBA00004651"/>
    </source>
</evidence>
<evidence type="ECO:0000313" key="12">
    <source>
        <dbReference type="EMBL" id="XCN74197.1"/>
    </source>
</evidence>
<dbReference type="InterPro" id="IPR003593">
    <property type="entry name" value="AAA+_ATPase"/>
</dbReference>
<feature type="transmembrane region" description="Helical" evidence="9">
    <location>
        <begin position="194"/>
        <end position="211"/>
    </location>
</feature>
<dbReference type="PROSITE" id="PS00211">
    <property type="entry name" value="ABC_TRANSPORTER_1"/>
    <property type="match status" value="1"/>
</dbReference>
<dbReference type="Pfam" id="PF00664">
    <property type="entry name" value="ABC_membrane"/>
    <property type="match status" value="1"/>
</dbReference>
<comment type="subcellular location">
    <subcellularLocation>
        <location evidence="1">Cell membrane</location>
        <topology evidence="1">Multi-pass membrane protein</topology>
    </subcellularLocation>
</comment>
<evidence type="ECO:0000256" key="7">
    <source>
        <dbReference type="ARBA" id="ARBA00022989"/>
    </source>
</evidence>
<keyword evidence="3" id="KW-1003">Cell membrane</keyword>
<feature type="domain" description="ABC transporter" evidence="10">
    <location>
        <begin position="375"/>
        <end position="611"/>
    </location>
</feature>
<keyword evidence="6 12" id="KW-0067">ATP-binding</keyword>
<dbReference type="Pfam" id="PF00005">
    <property type="entry name" value="ABC_tran"/>
    <property type="match status" value="1"/>
</dbReference>
<keyword evidence="2" id="KW-0813">Transport</keyword>
<dbReference type="SUPFAM" id="SSF52540">
    <property type="entry name" value="P-loop containing nucleoside triphosphate hydrolases"/>
    <property type="match status" value="1"/>
</dbReference>
<dbReference type="InterPro" id="IPR011527">
    <property type="entry name" value="ABC1_TM_dom"/>
</dbReference>
<reference evidence="12" key="1">
    <citation type="journal article" date="2024" name="Syst. Appl. Microbiol.">
        <title>First single-strain enrichments of Electrothrix cable bacteria, description of E. aestuarii sp. nov. and E. rattekaaiensis sp. nov., and proposal of a cable bacteria taxonomy following the rules of the SeqCode.</title>
        <authorList>
            <person name="Plum-Jensen L.E."/>
            <person name="Schramm A."/>
            <person name="Marshall I.P.G."/>
        </authorList>
    </citation>
    <scope>NUCLEOTIDE SEQUENCE</scope>
    <source>
        <strain evidence="12">Rat1</strain>
    </source>
</reference>
<name>A0AAU8LXA8_9BACT</name>
<dbReference type="Gene3D" id="3.40.50.300">
    <property type="entry name" value="P-loop containing nucleotide triphosphate hydrolases"/>
    <property type="match status" value="1"/>
</dbReference>
<dbReference type="InterPro" id="IPR017871">
    <property type="entry name" value="ABC_transporter-like_CS"/>
</dbReference>
<dbReference type="InterPro" id="IPR003439">
    <property type="entry name" value="ABC_transporter-like_ATP-bd"/>
</dbReference>
<dbReference type="GO" id="GO:0140359">
    <property type="term" value="F:ABC-type transporter activity"/>
    <property type="evidence" value="ECO:0007669"/>
    <property type="project" value="InterPro"/>
</dbReference>
<feature type="transmembrane region" description="Helical" evidence="9">
    <location>
        <begin position="88"/>
        <end position="113"/>
    </location>
</feature>
<evidence type="ECO:0000256" key="2">
    <source>
        <dbReference type="ARBA" id="ARBA00022448"/>
    </source>
</evidence>
<reference evidence="12" key="2">
    <citation type="submission" date="2024-06" db="EMBL/GenBank/DDBJ databases">
        <authorList>
            <person name="Plum-Jensen L.E."/>
            <person name="Schramm A."/>
            <person name="Marshall I.P.G."/>
        </authorList>
    </citation>
    <scope>NUCLEOTIDE SEQUENCE</scope>
    <source>
        <strain evidence="12">Rat1</strain>
    </source>
</reference>
<evidence type="ECO:0000256" key="8">
    <source>
        <dbReference type="ARBA" id="ARBA00023136"/>
    </source>
</evidence>
<dbReference type="PROSITE" id="PS50929">
    <property type="entry name" value="ABC_TM1F"/>
    <property type="match status" value="1"/>
</dbReference>
<dbReference type="SUPFAM" id="SSF90123">
    <property type="entry name" value="ABC transporter transmembrane region"/>
    <property type="match status" value="1"/>
</dbReference>
<evidence type="ECO:0000259" key="10">
    <source>
        <dbReference type="PROSITE" id="PS50893"/>
    </source>
</evidence>
<evidence type="ECO:0000256" key="4">
    <source>
        <dbReference type="ARBA" id="ARBA00022692"/>
    </source>
</evidence>
<keyword evidence="5" id="KW-0547">Nucleotide-binding</keyword>
<keyword evidence="8 9" id="KW-0472">Membrane</keyword>
<proteinExistence type="predicted"/>
<dbReference type="EMBL" id="CP159373">
    <property type="protein sequence ID" value="XCN74197.1"/>
    <property type="molecule type" value="Genomic_DNA"/>
</dbReference>
<dbReference type="Gene3D" id="1.20.1560.10">
    <property type="entry name" value="ABC transporter type 1, transmembrane domain"/>
    <property type="match status" value="1"/>
</dbReference>
<feature type="transmembrane region" description="Helical" evidence="9">
    <location>
        <begin position="31"/>
        <end position="58"/>
    </location>
</feature>
<dbReference type="FunFam" id="3.40.50.300:FF:000221">
    <property type="entry name" value="Multidrug ABC transporter ATP-binding protein"/>
    <property type="match status" value="1"/>
</dbReference>
<organism evidence="12">
    <name type="scientific">Candidatus Electrothrix aestuarii</name>
    <dbReference type="NCBI Taxonomy" id="3062594"/>
    <lineage>
        <taxon>Bacteria</taxon>
        <taxon>Pseudomonadati</taxon>
        <taxon>Thermodesulfobacteriota</taxon>
        <taxon>Desulfobulbia</taxon>
        <taxon>Desulfobulbales</taxon>
        <taxon>Desulfobulbaceae</taxon>
        <taxon>Candidatus Electrothrix</taxon>
    </lineage>
</organism>
<dbReference type="GO" id="GO:0016887">
    <property type="term" value="F:ATP hydrolysis activity"/>
    <property type="evidence" value="ECO:0007669"/>
    <property type="project" value="InterPro"/>
</dbReference>
<dbReference type="GO" id="GO:0034040">
    <property type="term" value="F:ATPase-coupled lipid transmembrane transporter activity"/>
    <property type="evidence" value="ECO:0007669"/>
    <property type="project" value="TreeGrafter"/>
</dbReference>
<keyword evidence="7 9" id="KW-1133">Transmembrane helix</keyword>
<accession>A0AAU8LXA8</accession>
<dbReference type="InterPro" id="IPR036640">
    <property type="entry name" value="ABC1_TM_sf"/>
</dbReference>
<dbReference type="InterPro" id="IPR039421">
    <property type="entry name" value="Type_1_exporter"/>
</dbReference>
<dbReference type="PROSITE" id="PS50893">
    <property type="entry name" value="ABC_TRANSPORTER_2"/>
    <property type="match status" value="1"/>
</dbReference>
<evidence type="ECO:0000256" key="9">
    <source>
        <dbReference type="SAM" id="Phobius"/>
    </source>
</evidence>
<dbReference type="PANTHER" id="PTHR24221">
    <property type="entry name" value="ATP-BINDING CASSETTE SUB-FAMILY B"/>
    <property type="match status" value="1"/>
</dbReference>
<evidence type="ECO:0000259" key="11">
    <source>
        <dbReference type="PROSITE" id="PS50929"/>
    </source>
</evidence>
<protein>
    <submittedName>
        <fullName evidence="12">ABC transporter ATP-binding protein</fullName>
    </submittedName>
</protein>
<dbReference type="SMART" id="SM00382">
    <property type="entry name" value="AAA"/>
    <property type="match status" value="1"/>
</dbReference>
<gene>
    <name evidence="12" type="ORF">Q3M24_05460</name>
</gene>
<dbReference type="AlphaFoldDB" id="A0AAU8LXA8"/>
<dbReference type="InterPro" id="IPR027417">
    <property type="entry name" value="P-loop_NTPase"/>
</dbReference>
<dbReference type="KEGG" id="eaj:Q3M24_05460"/>
<evidence type="ECO:0000256" key="6">
    <source>
        <dbReference type="ARBA" id="ARBA00022840"/>
    </source>
</evidence>